<gene>
    <name evidence="3" type="ORF">GPM918_LOCUS17114</name>
    <name evidence="4" type="ORF">SRO942_LOCUS17113</name>
</gene>
<dbReference type="AlphaFoldDB" id="A0A814LMH9"/>
<feature type="domain" description="PiggyBac transposable element-derived protein" evidence="2">
    <location>
        <begin position="80"/>
        <end position="110"/>
    </location>
</feature>
<accession>A0A814LMH9</accession>
<dbReference type="Pfam" id="PF13843">
    <property type="entry name" value="DDE_Tnp_1_7"/>
    <property type="match status" value="1"/>
</dbReference>
<reference evidence="3" key="1">
    <citation type="submission" date="2021-02" db="EMBL/GenBank/DDBJ databases">
        <authorList>
            <person name="Nowell W R."/>
        </authorList>
    </citation>
    <scope>NUCLEOTIDE SEQUENCE</scope>
</reference>
<dbReference type="OrthoDB" id="123207at2759"/>
<dbReference type="Proteomes" id="UP000681722">
    <property type="component" value="Unassembled WGS sequence"/>
</dbReference>
<proteinExistence type="predicted"/>
<protein>
    <recommendedName>
        <fullName evidence="2">PiggyBac transposable element-derived protein domain-containing protein</fullName>
    </recommendedName>
</protein>
<evidence type="ECO:0000313" key="3">
    <source>
        <dbReference type="EMBL" id="CAF1067801.1"/>
    </source>
</evidence>
<feature type="compositionally biased region" description="Basic and acidic residues" evidence="1">
    <location>
        <begin position="1"/>
        <end position="11"/>
    </location>
</feature>
<evidence type="ECO:0000256" key="1">
    <source>
        <dbReference type="SAM" id="MobiDB-lite"/>
    </source>
</evidence>
<keyword evidence="5" id="KW-1185">Reference proteome</keyword>
<name>A0A814LMH9_9BILA</name>
<dbReference type="InterPro" id="IPR029526">
    <property type="entry name" value="PGBD"/>
</dbReference>
<feature type="compositionally biased region" description="Basic residues" evidence="1">
    <location>
        <begin position="42"/>
        <end position="51"/>
    </location>
</feature>
<comment type="caution">
    <text evidence="3">The sequence shown here is derived from an EMBL/GenBank/DDBJ whole genome shotgun (WGS) entry which is preliminary data.</text>
</comment>
<feature type="compositionally biased region" description="Acidic residues" evidence="1">
    <location>
        <begin position="12"/>
        <end position="34"/>
    </location>
</feature>
<evidence type="ECO:0000313" key="5">
    <source>
        <dbReference type="Proteomes" id="UP000663829"/>
    </source>
</evidence>
<feature type="region of interest" description="Disordered" evidence="1">
    <location>
        <begin position="1"/>
        <end position="51"/>
    </location>
</feature>
<evidence type="ECO:0000313" key="4">
    <source>
        <dbReference type="EMBL" id="CAF3835258.1"/>
    </source>
</evidence>
<organism evidence="3 5">
    <name type="scientific">Didymodactylos carnosus</name>
    <dbReference type="NCBI Taxonomy" id="1234261"/>
    <lineage>
        <taxon>Eukaryota</taxon>
        <taxon>Metazoa</taxon>
        <taxon>Spiralia</taxon>
        <taxon>Gnathifera</taxon>
        <taxon>Rotifera</taxon>
        <taxon>Eurotatoria</taxon>
        <taxon>Bdelloidea</taxon>
        <taxon>Philodinida</taxon>
        <taxon>Philodinidae</taxon>
        <taxon>Didymodactylos</taxon>
    </lineage>
</organism>
<sequence>MEIDEILRDSESELEESFDDLDLYSMDDEEDEENNNLAPSTQKRHASRKWRSSGFDPKILKFSDRASEVSEEFETGGNKPSDYFQAFFDNELMQKIVKETNNYQQQNAASNVGKTALVQYDCERIVHLFRHYNFDGIESKESHERLLVNG</sequence>
<dbReference type="EMBL" id="CAJNOQ010004639">
    <property type="protein sequence ID" value="CAF1067801.1"/>
    <property type="molecule type" value="Genomic_DNA"/>
</dbReference>
<evidence type="ECO:0000259" key="2">
    <source>
        <dbReference type="Pfam" id="PF13843"/>
    </source>
</evidence>
<dbReference type="Proteomes" id="UP000663829">
    <property type="component" value="Unassembled WGS sequence"/>
</dbReference>
<dbReference type="EMBL" id="CAJOBC010004639">
    <property type="protein sequence ID" value="CAF3835258.1"/>
    <property type="molecule type" value="Genomic_DNA"/>
</dbReference>